<dbReference type="AlphaFoldDB" id="A0A518FM78"/>
<organism evidence="1 2">
    <name type="scientific">Gimesia panareensis</name>
    <dbReference type="NCBI Taxonomy" id="2527978"/>
    <lineage>
        <taxon>Bacteria</taxon>
        <taxon>Pseudomonadati</taxon>
        <taxon>Planctomycetota</taxon>
        <taxon>Planctomycetia</taxon>
        <taxon>Planctomycetales</taxon>
        <taxon>Planctomycetaceae</taxon>
        <taxon>Gimesia</taxon>
    </lineage>
</organism>
<name>A0A518FM78_9PLAN</name>
<gene>
    <name evidence="1" type="ORF">Pan153_21140</name>
</gene>
<accession>A0A518FM78</accession>
<dbReference type="Proteomes" id="UP000320839">
    <property type="component" value="Chromosome"/>
</dbReference>
<dbReference type="EMBL" id="CP036317">
    <property type="protein sequence ID" value="QDV17461.1"/>
    <property type="molecule type" value="Genomic_DNA"/>
</dbReference>
<protein>
    <submittedName>
        <fullName evidence="1">Uncharacterized protein</fullName>
    </submittedName>
</protein>
<sequence>MCYGILRSQESGRQIFRFLGTGEAVGVFMIVSDLLLRVDCVGADWIERTWRGTSEFRSGRIIVRFR</sequence>
<accession>A0A518A3J9</accession>
<evidence type="ECO:0000313" key="1">
    <source>
        <dbReference type="EMBL" id="QDV17461.1"/>
    </source>
</evidence>
<reference evidence="1 2" key="1">
    <citation type="submission" date="2019-02" db="EMBL/GenBank/DDBJ databases">
        <title>Deep-cultivation of Planctomycetes and their phenomic and genomic characterization uncovers novel biology.</title>
        <authorList>
            <person name="Wiegand S."/>
            <person name="Jogler M."/>
            <person name="Boedeker C."/>
            <person name="Pinto D."/>
            <person name="Vollmers J."/>
            <person name="Rivas-Marin E."/>
            <person name="Kohn T."/>
            <person name="Peeters S.H."/>
            <person name="Heuer A."/>
            <person name="Rast P."/>
            <person name="Oberbeckmann S."/>
            <person name="Bunk B."/>
            <person name="Jeske O."/>
            <person name="Meyerdierks A."/>
            <person name="Storesund J.E."/>
            <person name="Kallscheuer N."/>
            <person name="Luecker S."/>
            <person name="Lage O.M."/>
            <person name="Pohl T."/>
            <person name="Merkel B.J."/>
            <person name="Hornburger P."/>
            <person name="Mueller R.-W."/>
            <person name="Bruemmer F."/>
            <person name="Labrenz M."/>
            <person name="Spormann A.M."/>
            <person name="Op den Camp H."/>
            <person name="Overmann J."/>
            <person name="Amann R."/>
            <person name="Jetten M.S.M."/>
            <person name="Mascher T."/>
            <person name="Medema M.H."/>
            <person name="Devos D.P."/>
            <person name="Kaster A.-K."/>
            <person name="Ovreas L."/>
            <person name="Rohde M."/>
            <person name="Galperin M.Y."/>
            <person name="Jogler C."/>
        </authorList>
    </citation>
    <scope>NUCLEOTIDE SEQUENCE [LARGE SCALE GENOMIC DNA]</scope>
    <source>
        <strain evidence="1 2">Pan153</strain>
    </source>
</reference>
<proteinExistence type="predicted"/>
<evidence type="ECO:0000313" key="2">
    <source>
        <dbReference type="Proteomes" id="UP000320839"/>
    </source>
</evidence>